<reference evidence="2 3" key="1">
    <citation type="submission" date="2021-07" db="EMBL/GenBank/DDBJ databases">
        <authorList>
            <person name="Palmer J.M."/>
        </authorList>
    </citation>
    <scope>NUCLEOTIDE SEQUENCE [LARGE SCALE GENOMIC DNA]</scope>
    <source>
        <strain evidence="2 3">AT_MEX2019</strain>
        <tissue evidence="2">Muscle</tissue>
    </source>
</reference>
<protein>
    <submittedName>
        <fullName evidence="2">Uncharacterized protein</fullName>
    </submittedName>
</protein>
<name>A0ABU7CEP5_9TELE</name>
<dbReference type="Proteomes" id="UP001345963">
    <property type="component" value="Unassembled WGS sequence"/>
</dbReference>
<evidence type="ECO:0000313" key="3">
    <source>
        <dbReference type="Proteomes" id="UP001345963"/>
    </source>
</evidence>
<gene>
    <name evidence="2" type="ORF">ATANTOWER_009331</name>
</gene>
<keyword evidence="3" id="KW-1185">Reference proteome</keyword>
<evidence type="ECO:0000256" key="1">
    <source>
        <dbReference type="SAM" id="MobiDB-lite"/>
    </source>
</evidence>
<sequence>IYFEKVISHHLHAPSTFKPVGLNQWKWQRHRGPTGRQRCQRNDDVGYRTPNTGGNTTLAEHDGQTKKKVVIVTSFGQM</sequence>
<comment type="caution">
    <text evidence="2">The sequence shown here is derived from an EMBL/GenBank/DDBJ whole genome shotgun (WGS) entry which is preliminary data.</text>
</comment>
<feature type="region of interest" description="Disordered" evidence="1">
    <location>
        <begin position="31"/>
        <end position="61"/>
    </location>
</feature>
<feature type="compositionally biased region" description="Polar residues" evidence="1">
    <location>
        <begin position="49"/>
        <end position="58"/>
    </location>
</feature>
<feature type="non-terminal residue" evidence="2">
    <location>
        <position position="1"/>
    </location>
</feature>
<accession>A0ABU7CEP5</accession>
<organism evidence="2 3">
    <name type="scientific">Ataeniobius toweri</name>
    <dbReference type="NCBI Taxonomy" id="208326"/>
    <lineage>
        <taxon>Eukaryota</taxon>
        <taxon>Metazoa</taxon>
        <taxon>Chordata</taxon>
        <taxon>Craniata</taxon>
        <taxon>Vertebrata</taxon>
        <taxon>Euteleostomi</taxon>
        <taxon>Actinopterygii</taxon>
        <taxon>Neopterygii</taxon>
        <taxon>Teleostei</taxon>
        <taxon>Neoteleostei</taxon>
        <taxon>Acanthomorphata</taxon>
        <taxon>Ovalentaria</taxon>
        <taxon>Atherinomorphae</taxon>
        <taxon>Cyprinodontiformes</taxon>
        <taxon>Goodeidae</taxon>
        <taxon>Ataeniobius</taxon>
    </lineage>
</organism>
<evidence type="ECO:0000313" key="2">
    <source>
        <dbReference type="EMBL" id="MED6260245.1"/>
    </source>
</evidence>
<dbReference type="EMBL" id="JAHUTI010088726">
    <property type="protein sequence ID" value="MED6260245.1"/>
    <property type="molecule type" value="Genomic_DNA"/>
</dbReference>
<proteinExistence type="predicted"/>